<dbReference type="RefSeq" id="WP_095835735.1">
    <property type="nucleotide sequence ID" value="NZ_CP014137.1"/>
</dbReference>
<dbReference type="InterPro" id="IPR053780">
    <property type="entry name" value="Gp66-like"/>
</dbReference>
<sequence>MNIIPITFRDACQFVAELHRHNKPPRGHKFSIGLQDDTGSLVGVVMAGRPIARHLDDGLTLEVNRTCTDGTQNANSMLYGAVRRAAWGMGYRRIITYTQADESGVSLRAAGFVLIKTLPPRGSWAESSVKMREKRDLVGSGGVERRLWEVRRACLSYQAGK</sequence>
<gene>
    <name evidence="1" type="ORF">BIY26_09420</name>
</gene>
<proteinExistence type="predicted"/>
<dbReference type="Proteomes" id="UP000285972">
    <property type="component" value="Unassembled WGS sequence"/>
</dbReference>
<protein>
    <submittedName>
        <fullName evidence="1">Uncharacterized protein</fullName>
    </submittedName>
</protein>
<dbReference type="AlphaFoldDB" id="A0AAE8ESK2"/>
<comment type="caution">
    <text evidence="1">The sequence shown here is derived from an EMBL/GenBank/DDBJ whole genome shotgun (WGS) entry which is preliminary data.</text>
</comment>
<accession>A0AAE8ESK2</accession>
<dbReference type="EMBL" id="MJLX01000020">
    <property type="protein sequence ID" value="RLM25265.1"/>
    <property type="molecule type" value="Genomic_DNA"/>
</dbReference>
<dbReference type="NCBIfam" id="NF045478">
    <property type="entry name" value="XF1762_fam"/>
    <property type="match status" value="1"/>
</dbReference>
<dbReference type="GeneID" id="70906145"/>
<evidence type="ECO:0000313" key="1">
    <source>
        <dbReference type="EMBL" id="RLM25265.1"/>
    </source>
</evidence>
<evidence type="ECO:0000313" key="2">
    <source>
        <dbReference type="Proteomes" id="UP000285972"/>
    </source>
</evidence>
<organism evidence="1 2">
    <name type="scientific">Brenneria goodwinii</name>
    <dbReference type="NCBI Taxonomy" id="1109412"/>
    <lineage>
        <taxon>Bacteria</taxon>
        <taxon>Pseudomonadati</taxon>
        <taxon>Pseudomonadota</taxon>
        <taxon>Gammaproteobacteria</taxon>
        <taxon>Enterobacterales</taxon>
        <taxon>Pectobacteriaceae</taxon>
        <taxon>Brenneria</taxon>
    </lineage>
</organism>
<dbReference type="KEGG" id="bgj:AWC36_05040"/>
<reference evidence="1 2" key="1">
    <citation type="submission" date="2016-09" db="EMBL/GenBank/DDBJ databases">
        <authorList>
            <person name="Doonan J."/>
            <person name="Pachebat J.A."/>
            <person name="Golyshin P.N."/>
            <person name="Denman S."/>
            <person name="Mcdonald J.E."/>
        </authorList>
    </citation>
    <scope>NUCLEOTIDE SEQUENCE [LARGE SCALE GENOMIC DNA]</scope>
    <source>
        <strain evidence="1 2">FRB141</strain>
    </source>
</reference>
<name>A0AAE8ESK2_9GAMM</name>